<gene>
    <name evidence="1" type="ORF">FKZ61_01805</name>
</gene>
<protein>
    <submittedName>
        <fullName evidence="1">Uncharacterized protein</fullName>
    </submittedName>
</protein>
<evidence type="ECO:0000313" key="1">
    <source>
        <dbReference type="EMBL" id="TQE97631.1"/>
    </source>
</evidence>
<name>A0A540VLK5_9CHLR</name>
<organism evidence="1 2">
    <name type="scientific">Litorilinea aerophila</name>
    <dbReference type="NCBI Taxonomy" id="1204385"/>
    <lineage>
        <taxon>Bacteria</taxon>
        <taxon>Bacillati</taxon>
        <taxon>Chloroflexota</taxon>
        <taxon>Caldilineae</taxon>
        <taxon>Caldilineales</taxon>
        <taxon>Caldilineaceae</taxon>
        <taxon>Litorilinea</taxon>
    </lineage>
</organism>
<keyword evidence="2" id="KW-1185">Reference proteome</keyword>
<dbReference type="AlphaFoldDB" id="A0A540VLK5"/>
<evidence type="ECO:0000313" key="2">
    <source>
        <dbReference type="Proteomes" id="UP000317371"/>
    </source>
</evidence>
<dbReference type="RefSeq" id="WP_141608358.1">
    <property type="nucleotide sequence ID" value="NZ_VIGC02000002.1"/>
</dbReference>
<sequence length="124" mass="14109">MIHVQGNQQLAQTGIGRAIHRLSGGQIELRWDRLVIHMRPADLLVLHQALLRFAEATGREWTSDYCIEMGSQIILFNRVELADFARMVHQAAESLPRRVVHWTDIPVRINAVDEGFPLAHLSPN</sequence>
<dbReference type="Proteomes" id="UP000317371">
    <property type="component" value="Unassembled WGS sequence"/>
</dbReference>
<reference evidence="1 2" key="1">
    <citation type="submission" date="2019-06" db="EMBL/GenBank/DDBJ databases">
        <title>Genome sequence of Litorilinea aerophila BAA-2444.</title>
        <authorList>
            <person name="Maclea K.S."/>
            <person name="Maurais E.G."/>
            <person name="Iannazzi L.C."/>
        </authorList>
    </citation>
    <scope>NUCLEOTIDE SEQUENCE [LARGE SCALE GENOMIC DNA]</scope>
    <source>
        <strain evidence="1 2">ATCC BAA-2444</strain>
    </source>
</reference>
<comment type="caution">
    <text evidence="1">The sequence shown here is derived from an EMBL/GenBank/DDBJ whole genome shotgun (WGS) entry which is preliminary data.</text>
</comment>
<proteinExistence type="predicted"/>
<dbReference type="EMBL" id="VIGC01000002">
    <property type="protein sequence ID" value="TQE97631.1"/>
    <property type="molecule type" value="Genomic_DNA"/>
</dbReference>
<accession>A0A540VLK5</accession>
<dbReference type="InParanoid" id="A0A540VLK5"/>